<keyword evidence="2" id="KW-1185">Reference proteome</keyword>
<proteinExistence type="predicted"/>
<dbReference type="AlphaFoldDB" id="A0AAD1X6H0"/>
<evidence type="ECO:0000313" key="1">
    <source>
        <dbReference type="EMBL" id="CAI2359476.1"/>
    </source>
</evidence>
<organism evidence="1 2">
    <name type="scientific">Euplotes crassus</name>
    <dbReference type="NCBI Taxonomy" id="5936"/>
    <lineage>
        <taxon>Eukaryota</taxon>
        <taxon>Sar</taxon>
        <taxon>Alveolata</taxon>
        <taxon>Ciliophora</taxon>
        <taxon>Intramacronucleata</taxon>
        <taxon>Spirotrichea</taxon>
        <taxon>Hypotrichia</taxon>
        <taxon>Euplotida</taxon>
        <taxon>Euplotidae</taxon>
        <taxon>Moneuplotes</taxon>
    </lineage>
</organism>
<name>A0AAD1X6H0_EUPCR</name>
<sequence length="87" mass="10151">MACTRKHHSLHLDSVLGFFEVDDVSCVDEDMHDRRLAFPFHPDRFGFEVSSEAVLFIENFIQHICAFDWDVIKLLCDPVKNNELNNI</sequence>
<dbReference type="Proteomes" id="UP001295684">
    <property type="component" value="Unassembled WGS sequence"/>
</dbReference>
<comment type="caution">
    <text evidence="1">The sequence shown here is derived from an EMBL/GenBank/DDBJ whole genome shotgun (WGS) entry which is preliminary data.</text>
</comment>
<protein>
    <submittedName>
        <fullName evidence="1">Uncharacterized protein</fullName>
    </submittedName>
</protein>
<accession>A0AAD1X6H0</accession>
<gene>
    <name evidence="1" type="ORF">ECRASSUSDP1_LOCUS767</name>
</gene>
<dbReference type="EMBL" id="CAMPGE010000721">
    <property type="protein sequence ID" value="CAI2359476.1"/>
    <property type="molecule type" value="Genomic_DNA"/>
</dbReference>
<reference evidence="1" key="1">
    <citation type="submission" date="2023-07" db="EMBL/GenBank/DDBJ databases">
        <authorList>
            <consortium name="AG Swart"/>
            <person name="Singh M."/>
            <person name="Singh A."/>
            <person name="Seah K."/>
            <person name="Emmerich C."/>
        </authorList>
    </citation>
    <scope>NUCLEOTIDE SEQUENCE</scope>
    <source>
        <strain evidence="1">DP1</strain>
    </source>
</reference>
<evidence type="ECO:0000313" key="2">
    <source>
        <dbReference type="Proteomes" id="UP001295684"/>
    </source>
</evidence>